<dbReference type="SUPFAM" id="SSF88697">
    <property type="entry name" value="PUA domain-like"/>
    <property type="match status" value="1"/>
</dbReference>
<reference evidence="4" key="1">
    <citation type="submission" date="2015-07" db="EMBL/GenBank/DDBJ databases">
        <title>Annotation of Plasmodium falciparum IGH-CR14.</title>
        <authorList>
            <consortium name="The Broad Institute Genome Sequencing Platform"/>
            <person name="Volkman S.K."/>
            <person name="Neafsey D.E."/>
            <person name="Dash A.P."/>
            <person name="Chitnis C.E."/>
            <person name="Hartl D.L."/>
            <person name="Young S.K."/>
            <person name="Zeng Q."/>
            <person name="Koehrsen M."/>
            <person name="Alvarado L."/>
            <person name="Berlin A."/>
            <person name="Borenstein D."/>
            <person name="Chapman S.B."/>
            <person name="Chen Z."/>
            <person name="Engels R."/>
            <person name="Freedman E."/>
            <person name="Gellesch M."/>
            <person name="Goldberg J."/>
            <person name="Griggs A."/>
            <person name="Gujja S."/>
            <person name="Heilman E.R."/>
            <person name="Heiman D.I."/>
            <person name="Howarth C."/>
            <person name="Jen D."/>
            <person name="Larson L."/>
            <person name="Mehta T."/>
            <person name="Neiman D."/>
            <person name="Park D."/>
            <person name="Pearson M."/>
            <person name="Roberts A."/>
            <person name="Saif S."/>
            <person name="Shea T."/>
            <person name="Shenoy N."/>
            <person name="Sisk P."/>
            <person name="Stolte C."/>
            <person name="Sykes S."/>
            <person name="Walk T."/>
            <person name="White J."/>
            <person name="Yandava C."/>
            <person name="Haas B."/>
            <person name="Henn M.R."/>
            <person name="Nusbaum C."/>
            <person name="Birren B."/>
        </authorList>
    </citation>
    <scope>NUCLEOTIDE SEQUENCE [LARGE SCALE GENOMIC DNA]</scope>
    <source>
        <strain evidence="4">IGH-CR14</strain>
    </source>
</reference>
<dbReference type="GO" id="GO:0001731">
    <property type="term" value="P:formation of translation preinitiation complex"/>
    <property type="evidence" value="ECO:0007669"/>
    <property type="project" value="InterPro"/>
</dbReference>
<dbReference type="SUPFAM" id="SSF55159">
    <property type="entry name" value="eIF1-like"/>
    <property type="match status" value="1"/>
</dbReference>
<gene>
    <name evidence="3" type="ORF">PFMG_02462</name>
</gene>
<dbReference type="InterPro" id="IPR015947">
    <property type="entry name" value="PUA-like_sf"/>
</dbReference>
<proteinExistence type="predicted"/>
<dbReference type="PANTHER" id="PTHR12217:SF4">
    <property type="entry name" value="EUKARYOTIC TRANSLATION INITIATION FACTOR 2D"/>
    <property type="match status" value="1"/>
</dbReference>
<dbReference type="Proteomes" id="UP000054562">
    <property type="component" value="Unassembled WGS sequence"/>
</dbReference>
<feature type="compositionally biased region" description="Basic and acidic residues" evidence="1">
    <location>
        <begin position="252"/>
        <end position="282"/>
    </location>
</feature>
<evidence type="ECO:0000259" key="2">
    <source>
        <dbReference type="PROSITE" id="PS50296"/>
    </source>
</evidence>
<dbReference type="AlphaFoldDB" id="A0A0L1I9P8"/>
<evidence type="ECO:0000313" key="3">
    <source>
        <dbReference type="EMBL" id="KNG76344.1"/>
    </source>
</evidence>
<evidence type="ECO:0000256" key="1">
    <source>
        <dbReference type="SAM" id="MobiDB-lite"/>
    </source>
</evidence>
<sequence length="826" mass="96205">MFKNKVTLVNKNLLGSKDRKKLAITLKSTFHIEKEEDIDEILDKEDTTFCKVQKTKIVIYFSKNIPVLFSVNNIIYPTVYTLWKFPKMIPCFVIYPPASEFLLRGADLMIPGICQEIENTDKLKEGCIWGVRVFNNPYLFAVGDCAIDYNNNKTFYDLKGKCLKLVHIFNDEIWKLGPQNVPHNSFKNKLIDSVEEVVDDFYSFRIYKEDKGKKTKTNVKTKENKEKEQNKNKNEFGWGSDNDNDNNNNNNNDEKTLNKSEKKSNDKNDTSTNKDELNKSENKSVSNVRYLENFYKHFNVILDINNSNTNKKHTSSLLHNNNSNNMEKVESKINNLQDIQEIKKTNILSSDKQLNEKKECQTDLNGIGTNLNSNDYNKILEHDDITNCKDNNNLNYEKNRICINEHIEEIKEDNLKENETNDNNMNDNKKTFELNTQQQDLLLSYLLLESLYSIPDENLPMEVSGIYSKMTKECAYIHLNKKFLEELNNMNNISFDIINEIKKNMIHLDMDVKKSSYKKLTKFIQHYSKMKLLKIKENRNIVSIVNIERQHALYKSYEPINVELKKKYDIENEQTNLSINENKNKINKTPTNHSTNKGAQVLEFYIPSNKTLNIIQSIENKVDKSSYFNISQLKDIFRSYIKLNKLQCKENNDINNNNNNNINNFKGYVKLNEELKNIMNNIQEGSNVVPYETIMNQFISLQQPCYAIIKPNANFDIEPIKITKGVCPSIHIYSVARMKGKKYVTHITNLYLFHVDLNKFSEHLQKQLACSCSIVISPSTKKEEVLVQGNVVNQIYTILINNYNLPRKYIVLNSKVISILPFSSHI</sequence>
<dbReference type="InterPro" id="IPR048248">
    <property type="entry name" value="PUA_eIF2d-like"/>
</dbReference>
<protein>
    <submittedName>
        <fullName evidence="3">Hepatocellular carcinoma-associated antigen 56A</fullName>
    </submittedName>
</protein>
<dbReference type="PROSITE" id="PS50296">
    <property type="entry name" value="SUI1"/>
    <property type="match status" value="1"/>
</dbReference>
<dbReference type="Pfam" id="PF25304">
    <property type="entry name" value="WHD_eIF2D"/>
    <property type="match status" value="1"/>
</dbReference>
<dbReference type="Pfam" id="PF01253">
    <property type="entry name" value="SUI1"/>
    <property type="match status" value="1"/>
</dbReference>
<dbReference type="FunFam" id="3.30.780.10:FF:000012">
    <property type="entry name" value="Translation initiation factor SUI1, putative"/>
    <property type="match status" value="1"/>
</dbReference>
<accession>A0A0L1I9P8</accession>
<feature type="region of interest" description="Disordered" evidence="1">
    <location>
        <begin position="213"/>
        <end position="282"/>
    </location>
</feature>
<dbReference type="PANTHER" id="PTHR12217">
    <property type="entry name" value="EUKARYOTIC TRANSLATION INITIATION FACTOR 2D"/>
    <property type="match status" value="1"/>
</dbReference>
<name>A0A0L1I9P8_PLAFA</name>
<dbReference type="InterPro" id="IPR057429">
    <property type="entry name" value="WH_eIF2D"/>
</dbReference>
<dbReference type="Pfam" id="PF26292">
    <property type="entry name" value="PUA_elF2D"/>
    <property type="match status" value="1"/>
</dbReference>
<dbReference type="EMBL" id="GG665147">
    <property type="protein sequence ID" value="KNG76344.1"/>
    <property type="molecule type" value="Genomic_DNA"/>
</dbReference>
<dbReference type="CDD" id="cd11608">
    <property type="entry name" value="eIF2D_C"/>
    <property type="match status" value="1"/>
</dbReference>
<dbReference type="Pfam" id="PF17832">
    <property type="entry name" value="Pre-PUA"/>
    <property type="match status" value="1"/>
</dbReference>
<dbReference type="FunFam" id="3.10.400.20:FF:000007">
    <property type="entry name" value="Putative translation initiation factor SUI1"/>
    <property type="match status" value="1"/>
</dbReference>
<reference evidence="4" key="2">
    <citation type="submission" date="2015-07" db="EMBL/GenBank/DDBJ databases">
        <title>The genome sequence of Plasmodium falciparum IGH-CR14.</title>
        <authorList>
            <consortium name="The Broad Institute Genome Sequencing Platform"/>
            <person name="Volkman S.K."/>
            <person name="Neafsey D.E."/>
            <person name="Dash A.P."/>
            <person name="Chitnis C.E."/>
            <person name="Hartl D.L."/>
            <person name="Young S.K."/>
            <person name="Kodira C.D."/>
            <person name="Zeng Q."/>
            <person name="Koehrsen M."/>
            <person name="Godfrey P."/>
            <person name="Alvarado L."/>
            <person name="Berlin A."/>
            <person name="Borenstein D."/>
            <person name="Chen Z."/>
            <person name="Engels R."/>
            <person name="Freedman E."/>
            <person name="Gellesch M."/>
            <person name="Goldberg J."/>
            <person name="Griggs A."/>
            <person name="Gujja S."/>
            <person name="Heiman D."/>
            <person name="Hepburn T."/>
            <person name="Howarth C."/>
            <person name="Jen D."/>
            <person name="Larson L."/>
            <person name="Lewis B."/>
            <person name="Mehta T."/>
            <person name="Park D."/>
            <person name="Pearson M."/>
            <person name="Roberts A."/>
            <person name="Saif S."/>
            <person name="Shea T."/>
            <person name="Shenoy N."/>
            <person name="Sisk P."/>
            <person name="Stolte C."/>
            <person name="Sykes S."/>
            <person name="Walk T."/>
            <person name="White J."/>
            <person name="Yandava C."/>
            <person name="Wirth D.F."/>
            <person name="Nusbaum C."/>
            <person name="Birren B."/>
        </authorList>
    </citation>
    <scope>NUCLEOTIDE SEQUENCE [LARGE SCALE GENOMIC DNA]</scope>
    <source>
        <strain evidence="4">IGH-CR14</strain>
    </source>
</reference>
<dbReference type="InterPro" id="IPR039757">
    <property type="entry name" value="EIF2D"/>
</dbReference>
<organism evidence="3 4">
    <name type="scientific">Plasmodium falciparum IGH-CR14</name>
    <dbReference type="NCBI Taxonomy" id="580059"/>
    <lineage>
        <taxon>Eukaryota</taxon>
        <taxon>Sar</taxon>
        <taxon>Alveolata</taxon>
        <taxon>Apicomplexa</taxon>
        <taxon>Aconoidasida</taxon>
        <taxon>Haemosporida</taxon>
        <taxon>Plasmodiidae</taxon>
        <taxon>Plasmodium</taxon>
        <taxon>Plasmodium (Laverania)</taxon>
    </lineage>
</organism>
<dbReference type="GO" id="GO:0003743">
    <property type="term" value="F:translation initiation factor activity"/>
    <property type="evidence" value="ECO:0007669"/>
    <property type="project" value="InterPro"/>
</dbReference>
<dbReference type="InterPro" id="IPR001950">
    <property type="entry name" value="SUI1"/>
</dbReference>
<dbReference type="CDD" id="cd21156">
    <property type="entry name" value="PUA_eIF2d-like"/>
    <property type="match status" value="1"/>
</dbReference>
<dbReference type="Gene3D" id="3.10.400.20">
    <property type="match status" value="1"/>
</dbReference>
<dbReference type="InterPro" id="IPR041366">
    <property type="entry name" value="Pre-PUA"/>
</dbReference>
<evidence type="ECO:0000313" key="4">
    <source>
        <dbReference type="Proteomes" id="UP000054562"/>
    </source>
</evidence>
<feature type="domain" description="SUI1" evidence="2">
    <location>
        <begin position="731"/>
        <end position="803"/>
    </location>
</feature>
<dbReference type="InterPro" id="IPR039759">
    <property type="entry name" value="eIF2D_SUI1"/>
</dbReference>
<dbReference type="InterPro" id="IPR036877">
    <property type="entry name" value="SUI1_dom_sf"/>
</dbReference>
<dbReference type="Gene3D" id="3.30.780.10">
    <property type="entry name" value="SUI1-like domain"/>
    <property type="match status" value="1"/>
</dbReference>
<feature type="compositionally biased region" description="Basic and acidic residues" evidence="1">
    <location>
        <begin position="220"/>
        <end position="234"/>
    </location>
</feature>
<dbReference type="OrthoDB" id="199771at2759"/>